<protein>
    <submittedName>
        <fullName evidence="2">Uncharacterized protein</fullName>
    </submittedName>
</protein>
<name>A0A9D3MRP0_ANGAN</name>
<accession>A0A9D3MRP0</accession>
<comment type="caution">
    <text evidence="2">The sequence shown here is derived from an EMBL/GenBank/DDBJ whole genome shotgun (WGS) entry which is preliminary data.</text>
</comment>
<evidence type="ECO:0000256" key="1">
    <source>
        <dbReference type="SAM" id="MobiDB-lite"/>
    </source>
</evidence>
<feature type="region of interest" description="Disordered" evidence="1">
    <location>
        <begin position="1"/>
        <end position="87"/>
    </location>
</feature>
<keyword evidence="3" id="KW-1185">Reference proteome</keyword>
<feature type="compositionally biased region" description="Pro residues" evidence="1">
    <location>
        <begin position="23"/>
        <end position="39"/>
    </location>
</feature>
<proteinExistence type="predicted"/>
<sequence length="87" mass="9091">MRFYFSLQAAEPKTKVPESAKPSPSPPQPADPSASPPVPAASGSGNGKRAPGSAPQQQQQQQQPTAAPRYPPERCPRVSASTSTSSY</sequence>
<evidence type="ECO:0000313" key="3">
    <source>
        <dbReference type="Proteomes" id="UP001044222"/>
    </source>
</evidence>
<organism evidence="2 3">
    <name type="scientific">Anguilla anguilla</name>
    <name type="common">European freshwater eel</name>
    <name type="synonym">Muraena anguilla</name>
    <dbReference type="NCBI Taxonomy" id="7936"/>
    <lineage>
        <taxon>Eukaryota</taxon>
        <taxon>Metazoa</taxon>
        <taxon>Chordata</taxon>
        <taxon>Craniata</taxon>
        <taxon>Vertebrata</taxon>
        <taxon>Euteleostomi</taxon>
        <taxon>Actinopterygii</taxon>
        <taxon>Neopterygii</taxon>
        <taxon>Teleostei</taxon>
        <taxon>Anguilliformes</taxon>
        <taxon>Anguillidae</taxon>
        <taxon>Anguilla</taxon>
    </lineage>
</organism>
<evidence type="ECO:0000313" key="2">
    <source>
        <dbReference type="EMBL" id="KAG5853801.1"/>
    </source>
</evidence>
<dbReference type="AlphaFoldDB" id="A0A9D3MRP0"/>
<dbReference type="Proteomes" id="UP001044222">
    <property type="component" value="Unassembled WGS sequence"/>
</dbReference>
<reference evidence="2" key="1">
    <citation type="submission" date="2021-01" db="EMBL/GenBank/DDBJ databases">
        <title>A chromosome-scale assembly of European eel, Anguilla anguilla.</title>
        <authorList>
            <person name="Henkel C."/>
            <person name="Jong-Raadsen S.A."/>
            <person name="Dufour S."/>
            <person name="Weltzien F.-A."/>
            <person name="Palstra A.P."/>
            <person name="Pelster B."/>
            <person name="Spaink H.P."/>
            <person name="Van Den Thillart G.E."/>
            <person name="Jansen H."/>
            <person name="Zahm M."/>
            <person name="Klopp C."/>
            <person name="Cedric C."/>
            <person name="Louis A."/>
            <person name="Berthelot C."/>
            <person name="Parey E."/>
            <person name="Roest Crollius H."/>
            <person name="Montfort J."/>
            <person name="Robinson-Rechavi M."/>
            <person name="Bucao C."/>
            <person name="Bouchez O."/>
            <person name="Gislard M."/>
            <person name="Lluch J."/>
            <person name="Milhes M."/>
            <person name="Lampietro C."/>
            <person name="Lopez Roques C."/>
            <person name="Donnadieu C."/>
            <person name="Braasch I."/>
            <person name="Desvignes T."/>
            <person name="Postlethwait J."/>
            <person name="Bobe J."/>
            <person name="Guiguen Y."/>
            <person name="Dirks R."/>
        </authorList>
    </citation>
    <scope>NUCLEOTIDE SEQUENCE</scope>
    <source>
        <strain evidence="2">Tag_6206</strain>
        <tissue evidence="2">Liver</tissue>
    </source>
</reference>
<dbReference type="EMBL" id="JAFIRN010000002">
    <property type="protein sequence ID" value="KAG5853801.1"/>
    <property type="molecule type" value="Genomic_DNA"/>
</dbReference>
<gene>
    <name evidence="2" type="ORF">ANANG_G00030280</name>
</gene>